<evidence type="ECO:0000313" key="2">
    <source>
        <dbReference type="EMBL" id="GAL75351.1"/>
    </source>
</evidence>
<evidence type="ECO:0000313" key="3">
    <source>
        <dbReference type="Proteomes" id="UP000028980"/>
    </source>
</evidence>
<name>A0A081D8A5_NONUL</name>
<dbReference type="Gene3D" id="2.60.40.1120">
    <property type="entry name" value="Carboxypeptidase-like, regulatory domain"/>
    <property type="match status" value="1"/>
</dbReference>
<accession>A0A081D8A5</accession>
<dbReference type="AlphaFoldDB" id="A0A081D8A5"/>
<proteinExistence type="predicted"/>
<evidence type="ECO:0000313" key="4">
    <source>
        <dbReference type="Proteomes" id="UP000029647"/>
    </source>
</evidence>
<dbReference type="EMBL" id="BBLG01000001">
    <property type="protein sequence ID" value="GAK75151.1"/>
    <property type="molecule type" value="Genomic_DNA"/>
</dbReference>
<dbReference type="EMBL" id="BBNT01000004">
    <property type="protein sequence ID" value="GAL75351.1"/>
    <property type="molecule type" value="Genomic_DNA"/>
</dbReference>
<gene>
    <name evidence="2" type="ORF">JCM19275_512</name>
    <name evidence="1" type="ORF">JCM19296_729</name>
</gene>
<dbReference type="SUPFAM" id="SSF49464">
    <property type="entry name" value="Carboxypeptidase regulatory domain-like"/>
    <property type="match status" value="1"/>
</dbReference>
<protein>
    <submittedName>
        <fullName evidence="1">Uncharacterized protein</fullName>
    </submittedName>
</protein>
<dbReference type="Proteomes" id="UP000028980">
    <property type="component" value="Unassembled WGS sequence"/>
</dbReference>
<dbReference type="Pfam" id="PF13715">
    <property type="entry name" value="CarbopepD_reg_2"/>
    <property type="match status" value="1"/>
</dbReference>
<dbReference type="Proteomes" id="UP000029647">
    <property type="component" value="Unassembled WGS sequence"/>
</dbReference>
<reference evidence="3 4" key="1">
    <citation type="journal article" date="2014" name="Genome Announc.">
        <title>Draft Genome Sequences of Marine Flavobacterium Nonlabens Strains NR17, NR24, NR27, NR32, NR33, and Ara13.</title>
        <authorList>
            <person name="Nakanishi M."/>
            <person name="Meirelles P."/>
            <person name="Suzuki R."/>
            <person name="Takatani N."/>
            <person name="Mino S."/>
            <person name="Suda W."/>
            <person name="Oshima K."/>
            <person name="Hattori M."/>
            <person name="Ohkuma M."/>
            <person name="Hosokawa M."/>
            <person name="Miyashita K."/>
            <person name="Thompson F.L."/>
            <person name="Niwa A."/>
            <person name="Sawabe T."/>
            <person name="Sawabe T."/>
        </authorList>
    </citation>
    <scope>NUCLEOTIDE SEQUENCE [LARGE SCALE GENOMIC DNA]</scope>
    <source>
        <strain evidence="2">JCM 19275</strain>
        <strain evidence="1">JCM 19296</strain>
        <strain evidence="4">JCM19275</strain>
        <strain evidence="3">JCM19296</strain>
    </source>
</reference>
<sequence>MRLFFLVISIFFFHHYCNAQVLKGKVVDSLTQEAVSGVSVYIDGTSKGVITDLDGNFKFNYPDNVKSALVIRMMGYKTIRFSNPLEADLSRVALAQKADELDPVMINPDPWSRKKKEQYFKKYFLGTSTIAADCKILNLDDVKMRFNPVTGLMTARCNKPIMVRNKHLGYLISYDLIDFELQFEKRVLRAGPGIVLPNDVPILESFHLKEAYYLGSSFFQELSDKPSRRRKYLSRRNDLYKVSELRFFRALASDQLQDKGYVLFYDKFAVSVENHIRVKQFETYSVVGFRHDKYPIMDSKNNRTDIYLTGEQIIVDQHGNNLSGKAIKFNGFMAELRVGGMLPLDFKPQED</sequence>
<dbReference type="InterPro" id="IPR008969">
    <property type="entry name" value="CarboxyPept-like_regulatory"/>
</dbReference>
<comment type="caution">
    <text evidence="1">The sequence shown here is derived from an EMBL/GenBank/DDBJ whole genome shotgun (WGS) entry which is preliminary data.</text>
</comment>
<organism evidence="1 3">
    <name type="scientific">Nonlabens ulvanivorans</name>
    <name type="common">Persicivirga ulvanivorans</name>
    <dbReference type="NCBI Taxonomy" id="906888"/>
    <lineage>
        <taxon>Bacteria</taxon>
        <taxon>Pseudomonadati</taxon>
        <taxon>Bacteroidota</taxon>
        <taxon>Flavobacteriia</taxon>
        <taxon>Flavobacteriales</taxon>
        <taxon>Flavobacteriaceae</taxon>
        <taxon>Nonlabens</taxon>
    </lineage>
</organism>
<evidence type="ECO:0000313" key="1">
    <source>
        <dbReference type="EMBL" id="GAK75151.1"/>
    </source>
</evidence>